<protein>
    <submittedName>
        <fullName evidence="3">Uncharacterized protein</fullName>
    </submittedName>
</protein>
<evidence type="ECO:0000256" key="2">
    <source>
        <dbReference type="SAM" id="SignalP"/>
    </source>
</evidence>
<dbReference type="AlphaFoldDB" id="A0A5C3MI57"/>
<sequence length="804" mass="85916">MPTINMWIVVLTIFISCQYIPSIHAQTPSISLPTPNPTASSSSPPKPTSSRSPSLNFHVSSGGNENYFWRDNITSAQLLLTSTNNTLSTARRLVAALPAGNNGALVYFLPLGGANGTGPGTSGTSGVQSSDSASANQLNVELVNDTLTSTTDKFNNAGVQADLTFSANATLGVTIVGAVRALRDYVEGSGTMHEIFNYTPGAQYSKSHPKAESPLFKSVDLYLSIPPGSSASLSVVLSTNGSFTPPTIDILVPPTSIHSTSDSPIDSEAQPRQPTVRIRVLTNDTTLLPLDTQSLFLTSQQGSTQAVKTALAGLANGTSPLGEQVSFLTYQDKFTAGGWRFLTYFGRDSLIALRLLMPLMTPDAIESALGAVIERANSTGALCHEETVGDYASFININSNASQLGNTPFYDYKMIDTDLLLLPAVAHYFLELPQGKNRSAGFLERSATLQKGTYAGILERIASYNLARALPFSSSSTFQNLLSFRPDQPVGNWRDSNQGTGYGRTPFDVNSALVPANIRAVDSLMQAGILPRNLTVVEGDIGVDLDEIARIWEGEAPKLFEVSVEAAEAEGRARDFIGEVGLSDALLGNSTSGNGTTGNVSFYALSLMDDGSPVEVLNSDLGFNLLYGFNVSAVFLERVVDALVPYPRGLLTNVGMLVANPAYDSNRTNVHVLDRTAYHGTVVRSFQQGLMAGGLARQLGLCSSNSTTTSVDTIPPTTRPSWCDTDLQQRLNDAQTRLWESIRGASDNLYSEVWSYSFSNVTNQFSIADLASLSPEGTESDAIQLWSYGFLGLVDPEGQRAGSE</sequence>
<name>A0A5C3MI57_9AGAR</name>
<feature type="region of interest" description="Disordered" evidence="1">
    <location>
        <begin position="31"/>
        <end position="57"/>
    </location>
</feature>
<accession>A0A5C3MI57</accession>
<feature type="chain" id="PRO_5022838741" evidence="2">
    <location>
        <begin position="26"/>
        <end position="804"/>
    </location>
</feature>
<evidence type="ECO:0000313" key="3">
    <source>
        <dbReference type="EMBL" id="TFK45034.1"/>
    </source>
</evidence>
<feature type="signal peptide" evidence="2">
    <location>
        <begin position="1"/>
        <end position="25"/>
    </location>
</feature>
<organism evidence="3 4">
    <name type="scientific">Crucibulum laeve</name>
    <dbReference type="NCBI Taxonomy" id="68775"/>
    <lineage>
        <taxon>Eukaryota</taxon>
        <taxon>Fungi</taxon>
        <taxon>Dikarya</taxon>
        <taxon>Basidiomycota</taxon>
        <taxon>Agaricomycotina</taxon>
        <taxon>Agaricomycetes</taxon>
        <taxon>Agaricomycetidae</taxon>
        <taxon>Agaricales</taxon>
        <taxon>Agaricineae</taxon>
        <taxon>Nidulariaceae</taxon>
        <taxon>Crucibulum</taxon>
    </lineage>
</organism>
<feature type="compositionally biased region" description="Low complexity" evidence="1">
    <location>
        <begin position="31"/>
        <end position="54"/>
    </location>
</feature>
<keyword evidence="4" id="KW-1185">Reference proteome</keyword>
<evidence type="ECO:0000313" key="4">
    <source>
        <dbReference type="Proteomes" id="UP000308652"/>
    </source>
</evidence>
<proteinExistence type="predicted"/>
<dbReference type="Proteomes" id="UP000308652">
    <property type="component" value="Unassembled WGS sequence"/>
</dbReference>
<evidence type="ECO:0000256" key="1">
    <source>
        <dbReference type="SAM" id="MobiDB-lite"/>
    </source>
</evidence>
<reference evidence="3 4" key="1">
    <citation type="journal article" date="2019" name="Nat. Ecol. Evol.">
        <title>Megaphylogeny resolves global patterns of mushroom evolution.</title>
        <authorList>
            <person name="Varga T."/>
            <person name="Krizsan K."/>
            <person name="Foldi C."/>
            <person name="Dima B."/>
            <person name="Sanchez-Garcia M."/>
            <person name="Sanchez-Ramirez S."/>
            <person name="Szollosi G.J."/>
            <person name="Szarkandi J.G."/>
            <person name="Papp V."/>
            <person name="Albert L."/>
            <person name="Andreopoulos W."/>
            <person name="Angelini C."/>
            <person name="Antonin V."/>
            <person name="Barry K.W."/>
            <person name="Bougher N.L."/>
            <person name="Buchanan P."/>
            <person name="Buyck B."/>
            <person name="Bense V."/>
            <person name="Catcheside P."/>
            <person name="Chovatia M."/>
            <person name="Cooper J."/>
            <person name="Damon W."/>
            <person name="Desjardin D."/>
            <person name="Finy P."/>
            <person name="Geml J."/>
            <person name="Haridas S."/>
            <person name="Hughes K."/>
            <person name="Justo A."/>
            <person name="Karasinski D."/>
            <person name="Kautmanova I."/>
            <person name="Kiss B."/>
            <person name="Kocsube S."/>
            <person name="Kotiranta H."/>
            <person name="LaButti K.M."/>
            <person name="Lechner B.E."/>
            <person name="Liimatainen K."/>
            <person name="Lipzen A."/>
            <person name="Lukacs Z."/>
            <person name="Mihaltcheva S."/>
            <person name="Morgado L.N."/>
            <person name="Niskanen T."/>
            <person name="Noordeloos M.E."/>
            <person name="Ohm R.A."/>
            <person name="Ortiz-Santana B."/>
            <person name="Ovrebo C."/>
            <person name="Racz N."/>
            <person name="Riley R."/>
            <person name="Savchenko A."/>
            <person name="Shiryaev A."/>
            <person name="Soop K."/>
            <person name="Spirin V."/>
            <person name="Szebenyi C."/>
            <person name="Tomsovsky M."/>
            <person name="Tulloss R.E."/>
            <person name="Uehling J."/>
            <person name="Grigoriev I.V."/>
            <person name="Vagvolgyi C."/>
            <person name="Papp T."/>
            <person name="Martin F.M."/>
            <person name="Miettinen O."/>
            <person name="Hibbett D.S."/>
            <person name="Nagy L.G."/>
        </authorList>
    </citation>
    <scope>NUCLEOTIDE SEQUENCE [LARGE SCALE GENOMIC DNA]</scope>
    <source>
        <strain evidence="3 4">CBS 166.37</strain>
    </source>
</reference>
<gene>
    <name evidence="3" type="ORF">BDQ12DRAFT_731010</name>
</gene>
<dbReference type="OrthoDB" id="2591256at2759"/>
<keyword evidence="2" id="KW-0732">Signal</keyword>
<dbReference type="EMBL" id="ML213590">
    <property type="protein sequence ID" value="TFK45034.1"/>
    <property type="molecule type" value="Genomic_DNA"/>
</dbReference>